<dbReference type="STRING" id="6280.A0A0N4T3F5"/>
<proteinExistence type="predicted"/>
<reference evidence="3" key="1">
    <citation type="submission" date="2017-02" db="UniProtKB">
        <authorList>
            <consortium name="WormBaseParasite"/>
        </authorList>
    </citation>
    <scope>IDENTIFICATION</scope>
</reference>
<dbReference type="EMBL" id="UZAD01000473">
    <property type="protein sequence ID" value="VDN83891.1"/>
    <property type="molecule type" value="Genomic_DNA"/>
</dbReference>
<accession>A0A0N4T3F5</accession>
<evidence type="ECO:0000313" key="2">
    <source>
        <dbReference type="Proteomes" id="UP000278627"/>
    </source>
</evidence>
<keyword evidence="2" id="KW-1185">Reference proteome</keyword>
<gene>
    <name evidence="1" type="ORF">BPAG_LOCUS2705</name>
</gene>
<name>A0A0N4T3F5_BRUPA</name>
<organism evidence="3">
    <name type="scientific">Brugia pahangi</name>
    <name type="common">Filarial nematode worm</name>
    <dbReference type="NCBI Taxonomy" id="6280"/>
    <lineage>
        <taxon>Eukaryota</taxon>
        <taxon>Metazoa</taxon>
        <taxon>Ecdysozoa</taxon>
        <taxon>Nematoda</taxon>
        <taxon>Chromadorea</taxon>
        <taxon>Rhabditida</taxon>
        <taxon>Spirurina</taxon>
        <taxon>Spiruromorpha</taxon>
        <taxon>Filarioidea</taxon>
        <taxon>Onchocercidae</taxon>
        <taxon>Brugia</taxon>
    </lineage>
</organism>
<sequence>MKSLCALVLTIKRGNDCMIDSYNEDHNGLLVSQHQMCVFEERKCNIYRLTYLDKQDILFAYGEKLIAVIHQFSSTPQKQVFTFKEWIET</sequence>
<dbReference type="WBParaSite" id="BPAG_0000273501-mRNA-1">
    <property type="protein sequence ID" value="BPAG_0000273501-mRNA-1"/>
    <property type="gene ID" value="BPAG_0000273501"/>
</dbReference>
<dbReference type="Proteomes" id="UP000278627">
    <property type="component" value="Unassembled WGS sequence"/>
</dbReference>
<protein>
    <submittedName>
        <fullName evidence="3">Phage protein</fullName>
    </submittedName>
</protein>
<reference evidence="1 2" key="2">
    <citation type="submission" date="2018-11" db="EMBL/GenBank/DDBJ databases">
        <authorList>
            <consortium name="Pathogen Informatics"/>
        </authorList>
    </citation>
    <scope>NUCLEOTIDE SEQUENCE [LARGE SCALE GENOMIC DNA]</scope>
</reference>
<dbReference type="AlphaFoldDB" id="A0A0N4T3F5"/>
<evidence type="ECO:0000313" key="1">
    <source>
        <dbReference type="EMBL" id="VDN83891.1"/>
    </source>
</evidence>
<evidence type="ECO:0000313" key="3">
    <source>
        <dbReference type="WBParaSite" id="BPAG_0000273501-mRNA-1"/>
    </source>
</evidence>